<sequence>MEERIEFLVGIIKQWTSKYAYRILVKGKDEEKREHYYKVTFYHQNENESIAKCTVNAAFTITEVGPIGMNSFGGETPIGDKYFVTFKFENESLVRTVDMGLNFEAWIDKLIKDKEKLRNNLDLSSEFMRTRFIKPADEKSIEAILQKIKDEHEAARRRKEEEKELREKKKTFVKADKLLHKKTFFDETLELDRINSKADFNIDHGSSQLARGSTKNVDNEKLNEALSFLKFNLSFYFADVDIKKKGKLKQEHYVEILKMVNHKMCVSHRRLKSHARGEDKLDADEELPSDSYLFYESNDEASTSTDDSSSGSKKGTTKKDTSINDKKKMVDLFNVNNKEVDLIKDISIYKNNMFNGTNIFYDFESIPRNCEFFLFDQDNEFYPYIYTDNYYDFLLYISFADEEDNGYVCYNNYLHAIPTYLYELKRNREHFESIPLDNLLLYKQLIFACYENELNFMYETFLQDFRKYDLSDSGFIHRSQLKKVLLKNEHIMSRQEYKLLLRVFSYNDDNYVYYRNVREVVLRLRFEGIRNSIFERNAKMLQKYLCEELVKHNLKGKKKIHIFDCKNVLDSCSKLYLNKNIIHIILSSLNFDQNLELDVVTFLRVSITIIINSIKLDTIQKIYNSINDDKQKKEEFKKDSGGSYKGKGSSKKTEKTNIPALELVERTLTKLFKVLDEKNEDHLKIIDFIETLLESNQKKKIIDIKEICKLSKNELQGFVAEIDTDTKGGSYPRDQIKDNRNFDFYKNKKIHYSSHIHKWCSKTYQIRSCKYYSYFFNYPDDLIEIDDELNKELLFCEEEKE</sequence>
<dbReference type="GeneID" id="24269441"/>
<feature type="compositionally biased region" description="Low complexity" evidence="2">
    <location>
        <begin position="302"/>
        <end position="314"/>
    </location>
</feature>
<dbReference type="OMA" id="FACYENE"/>
<dbReference type="Proteomes" id="UP000054561">
    <property type="component" value="Unassembled WGS sequence"/>
</dbReference>
<dbReference type="OrthoDB" id="329772at2759"/>
<gene>
    <name evidence="3" type="ORF">AK88_04127</name>
</gene>
<dbReference type="AlphaFoldDB" id="A0A0D9QGZ8"/>
<dbReference type="Gene3D" id="1.10.238.10">
    <property type="entry name" value="EF-hand"/>
    <property type="match status" value="1"/>
</dbReference>
<proteinExistence type="predicted"/>
<dbReference type="RefSeq" id="XP_012337160.1">
    <property type="nucleotide sequence ID" value="XM_012481737.1"/>
</dbReference>
<accession>A0A0D9QGZ8</accession>
<organism evidence="3 4">
    <name type="scientific">Plasmodium fragile</name>
    <dbReference type="NCBI Taxonomy" id="5857"/>
    <lineage>
        <taxon>Eukaryota</taxon>
        <taxon>Sar</taxon>
        <taxon>Alveolata</taxon>
        <taxon>Apicomplexa</taxon>
        <taxon>Aconoidasida</taxon>
        <taxon>Haemosporida</taxon>
        <taxon>Plasmodiidae</taxon>
        <taxon>Plasmodium</taxon>
        <taxon>Plasmodium (Plasmodium)</taxon>
    </lineage>
</organism>
<evidence type="ECO:0000313" key="4">
    <source>
        <dbReference type="Proteomes" id="UP000054561"/>
    </source>
</evidence>
<keyword evidence="4" id="KW-1185">Reference proteome</keyword>
<evidence type="ECO:0000256" key="1">
    <source>
        <dbReference type="SAM" id="Coils"/>
    </source>
</evidence>
<evidence type="ECO:0008006" key="5">
    <source>
        <dbReference type="Google" id="ProtNLM"/>
    </source>
</evidence>
<dbReference type="InterPro" id="IPR011992">
    <property type="entry name" value="EF-hand-dom_pair"/>
</dbReference>
<dbReference type="EMBL" id="KQ001698">
    <property type="protein sequence ID" value="KJP86233.1"/>
    <property type="molecule type" value="Genomic_DNA"/>
</dbReference>
<feature type="region of interest" description="Disordered" evidence="2">
    <location>
        <begin position="299"/>
        <end position="321"/>
    </location>
</feature>
<dbReference type="VEuPathDB" id="PlasmoDB:AK88_04127"/>
<reference evidence="3 4" key="1">
    <citation type="submission" date="2014-03" db="EMBL/GenBank/DDBJ databases">
        <title>The Genome Sequence of Plasmodium fragile nilgiri.</title>
        <authorList>
            <consortium name="The Broad Institute Genomics Platform"/>
            <consortium name="The Broad Institute Genome Sequencing Center for Infectious Disease"/>
            <person name="Neafsey D."/>
            <person name="Duraisingh M."/>
            <person name="Young S.K."/>
            <person name="Zeng Q."/>
            <person name="Gargeya S."/>
            <person name="Abouelleil A."/>
            <person name="Alvarado L."/>
            <person name="Chapman S.B."/>
            <person name="Gainer-Dewar J."/>
            <person name="Goldberg J."/>
            <person name="Griggs A."/>
            <person name="Gujja S."/>
            <person name="Hansen M."/>
            <person name="Howarth C."/>
            <person name="Imamovic A."/>
            <person name="Larimer J."/>
            <person name="Pearson M."/>
            <person name="Poon T.W."/>
            <person name="Priest M."/>
            <person name="Roberts A."/>
            <person name="Saif S."/>
            <person name="Shea T."/>
            <person name="Sykes S."/>
            <person name="Wortman J."/>
            <person name="Nusbaum C."/>
            <person name="Birren B."/>
        </authorList>
    </citation>
    <scope>NUCLEOTIDE SEQUENCE [LARGE SCALE GENOMIC DNA]</scope>
    <source>
        <strain evidence="4">nilgiri</strain>
    </source>
</reference>
<protein>
    <recommendedName>
        <fullName evidence="5">EF-hand domain-containing protein</fullName>
    </recommendedName>
</protein>
<keyword evidence="1" id="KW-0175">Coiled coil</keyword>
<name>A0A0D9QGZ8_PLAFR</name>
<feature type="coiled-coil region" evidence="1">
    <location>
        <begin position="138"/>
        <end position="171"/>
    </location>
</feature>
<evidence type="ECO:0000256" key="2">
    <source>
        <dbReference type="SAM" id="MobiDB-lite"/>
    </source>
</evidence>
<evidence type="ECO:0000313" key="3">
    <source>
        <dbReference type="EMBL" id="KJP86233.1"/>
    </source>
</evidence>
<dbReference type="SUPFAM" id="SSF47473">
    <property type="entry name" value="EF-hand"/>
    <property type="match status" value="1"/>
</dbReference>